<name>A0A0A3IJY6_9BACI</name>
<dbReference type="Proteomes" id="UP000030437">
    <property type="component" value="Unassembled WGS sequence"/>
</dbReference>
<protein>
    <submittedName>
        <fullName evidence="2">Uncharacterized protein</fullName>
    </submittedName>
</protein>
<gene>
    <name evidence="2" type="ORF">CD32_11515</name>
</gene>
<dbReference type="OrthoDB" id="2969782at2"/>
<keyword evidence="3" id="KW-1185">Reference proteome</keyword>
<evidence type="ECO:0000313" key="3">
    <source>
        <dbReference type="Proteomes" id="UP000030437"/>
    </source>
</evidence>
<dbReference type="AlphaFoldDB" id="A0A0A3IJY6"/>
<evidence type="ECO:0000256" key="1">
    <source>
        <dbReference type="SAM" id="MobiDB-lite"/>
    </source>
</evidence>
<sequence length="241" mass="27685">MKISLNHNKAISSQWFAVKNKGPEMDNSHLKKEKDSIQISGQARQLFSGMKAGNSMIDSLMKQRENLMEMKSNVRERAIESGKDMSSIEEELKTFDQQIAELDAQMAEIQQKEREKALGKKSEEEKQMTPKTEEEALLTQAVSLDQTKTMDRVSNSLNREKRTLESQIAQDVKRGVNTEHKKNKVSTIEERLQKTSEQLNEKLQSLQEQKAEEAKESSVLEKNTKKDKESDHNEYIAVKEQ</sequence>
<proteinExistence type="predicted"/>
<feature type="region of interest" description="Disordered" evidence="1">
    <location>
        <begin position="112"/>
        <end position="134"/>
    </location>
</feature>
<reference evidence="2 3" key="1">
    <citation type="submission" date="2014-02" db="EMBL/GenBank/DDBJ databases">
        <title>Draft genome sequence of Lysinibacillus odysseyi NBRC 100172.</title>
        <authorList>
            <person name="Zhang F."/>
            <person name="Wang G."/>
            <person name="Zhang L."/>
        </authorList>
    </citation>
    <scope>NUCLEOTIDE SEQUENCE [LARGE SCALE GENOMIC DNA]</scope>
    <source>
        <strain evidence="2 3">NBRC 100172</strain>
    </source>
</reference>
<organism evidence="2 3">
    <name type="scientific">Lysinibacillus odysseyi 34hs-1 = NBRC 100172</name>
    <dbReference type="NCBI Taxonomy" id="1220589"/>
    <lineage>
        <taxon>Bacteria</taxon>
        <taxon>Bacillati</taxon>
        <taxon>Bacillota</taxon>
        <taxon>Bacilli</taxon>
        <taxon>Bacillales</taxon>
        <taxon>Bacillaceae</taxon>
        <taxon>Lysinibacillus</taxon>
    </lineage>
</organism>
<dbReference type="eggNOG" id="ENOG50335MF">
    <property type="taxonomic scope" value="Bacteria"/>
</dbReference>
<comment type="caution">
    <text evidence="2">The sequence shown here is derived from an EMBL/GenBank/DDBJ whole genome shotgun (WGS) entry which is preliminary data.</text>
</comment>
<accession>A0A0A3IJY6</accession>
<feature type="compositionally biased region" description="Basic and acidic residues" evidence="1">
    <location>
        <begin position="209"/>
        <end position="241"/>
    </location>
</feature>
<feature type="compositionally biased region" description="Basic and acidic residues" evidence="1">
    <location>
        <begin position="171"/>
        <end position="180"/>
    </location>
</feature>
<dbReference type="EMBL" id="JPVP01000055">
    <property type="protein sequence ID" value="KGR85064.1"/>
    <property type="molecule type" value="Genomic_DNA"/>
</dbReference>
<feature type="region of interest" description="Disordered" evidence="1">
    <location>
        <begin position="170"/>
        <end position="189"/>
    </location>
</feature>
<dbReference type="RefSeq" id="WP_036154651.1">
    <property type="nucleotide sequence ID" value="NZ_AVCX01000006.1"/>
</dbReference>
<evidence type="ECO:0000313" key="2">
    <source>
        <dbReference type="EMBL" id="KGR85064.1"/>
    </source>
</evidence>
<feature type="region of interest" description="Disordered" evidence="1">
    <location>
        <begin position="201"/>
        <end position="241"/>
    </location>
</feature>